<dbReference type="STRING" id="27342.A0A0H2SEW5"/>
<dbReference type="EMBL" id="KQ085927">
    <property type="protein sequence ID" value="KLO15601.1"/>
    <property type="molecule type" value="Genomic_DNA"/>
</dbReference>
<evidence type="ECO:0000313" key="4">
    <source>
        <dbReference type="Proteomes" id="UP000053477"/>
    </source>
</evidence>
<evidence type="ECO:0000256" key="1">
    <source>
        <dbReference type="SAM" id="MobiDB-lite"/>
    </source>
</evidence>
<feature type="compositionally biased region" description="Low complexity" evidence="1">
    <location>
        <begin position="464"/>
        <end position="480"/>
    </location>
</feature>
<sequence>MTKEISRRGRFSTSRRQANLVYQSGGLLIDDDGRQIQALQSSSSIQELLTSPVSSTPALTVNAGIDSSTGPSSIDSLTQITTSTQISDVPPSLSAQQAAQQSFLIAPTTLVTLSSESSTTIPMTSTSPSTTTSLSLHSTSSHMTSSSSSSSTPFSLSTPSSLLPASHQPTSTAYVILPASSSSTAYPSASVGNLSTSNHHPTEFYIGIAFLAVVVAALCISIVAWFFRTRKRGLKCCFSRDKGGDDDMEKQDLGFGLGFYVGGSSSSVAKIASSTTFGQNSRASHTTYSPYSTTKPAQAYLGSAESFVPSFGALHIKNLVPGDVHSSGDEMSRETSRVGCELGTPREEIPGSTPRFLALDGMGLDVPWSPIQLRSTCSPSHVSVLQSPSRRSLSAKEERVRKNWEGLPPLPAPTFAHDTESSKAAVQEGWGATIRSGLRSALSAMTGGQTGKTSPPVDDDHFTSLPSRPSRSNLSQSRSFSSRRRPQSRASAREDPFQDIPINDEPVEYSHKPFGPGAGFFGDFTHEVAQSMETLPLVIRKKSHAIGRLGSNDLRGSRVILSPGGIYRARSPDFQVGIPVSISSPVAGGKHPTMPIRSSLSQSTRPTVLKRGSTSGFSDASLDTEASQVLTEEELAVKRVMRSRRQTASALEGHF</sequence>
<accession>A0A0H2SEW5</accession>
<feature type="compositionally biased region" description="Polar residues" evidence="1">
    <location>
        <begin position="596"/>
        <end position="618"/>
    </location>
</feature>
<dbReference type="AlphaFoldDB" id="A0A0H2SEW5"/>
<dbReference type="InParanoid" id="A0A0H2SEW5"/>
<feature type="region of interest" description="Disordered" evidence="1">
    <location>
        <begin position="444"/>
        <end position="507"/>
    </location>
</feature>
<feature type="region of interest" description="Disordered" evidence="1">
    <location>
        <begin position="116"/>
        <end position="152"/>
    </location>
</feature>
<proteinExistence type="predicted"/>
<keyword evidence="2" id="KW-1133">Transmembrane helix</keyword>
<feature type="compositionally biased region" description="Polar residues" evidence="1">
    <location>
        <begin position="382"/>
        <end position="392"/>
    </location>
</feature>
<name>A0A0H2SEW5_9AGAM</name>
<feature type="transmembrane region" description="Helical" evidence="2">
    <location>
        <begin position="204"/>
        <end position="227"/>
    </location>
</feature>
<keyword evidence="2" id="KW-0472">Membrane</keyword>
<dbReference type="Proteomes" id="UP000053477">
    <property type="component" value="Unassembled WGS sequence"/>
</dbReference>
<feature type="region of interest" description="Disordered" evidence="1">
    <location>
        <begin position="382"/>
        <end position="426"/>
    </location>
</feature>
<protein>
    <submittedName>
        <fullName evidence="3">Uncharacterized protein</fullName>
    </submittedName>
</protein>
<gene>
    <name evidence="3" type="ORF">SCHPADRAFT_902236</name>
</gene>
<evidence type="ECO:0000313" key="3">
    <source>
        <dbReference type="EMBL" id="KLO15601.1"/>
    </source>
</evidence>
<feature type="region of interest" description="Disordered" evidence="1">
    <location>
        <begin position="587"/>
        <end position="620"/>
    </location>
</feature>
<dbReference type="OrthoDB" id="3061923at2759"/>
<organism evidence="3 4">
    <name type="scientific">Schizopora paradoxa</name>
    <dbReference type="NCBI Taxonomy" id="27342"/>
    <lineage>
        <taxon>Eukaryota</taxon>
        <taxon>Fungi</taxon>
        <taxon>Dikarya</taxon>
        <taxon>Basidiomycota</taxon>
        <taxon>Agaricomycotina</taxon>
        <taxon>Agaricomycetes</taxon>
        <taxon>Hymenochaetales</taxon>
        <taxon>Schizoporaceae</taxon>
        <taxon>Schizopora</taxon>
    </lineage>
</organism>
<keyword evidence="2" id="KW-0812">Transmembrane</keyword>
<reference evidence="3 4" key="1">
    <citation type="submission" date="2015-04" db="EMBL/GenBank/DDBJ databases">
        <title>Complete genome sequence of Schizopora paradoxa KUC8140, a cosmopolitan wood degrader in East Asia.</title>
        <authorList>
            <consortium name="DOE Joint Genome Institute"/>
            <person name="Min B."/>
            <person name="Park H."/>
            <person name="Jang Y."/>
            <person name="Kim J.-J."/>
            <person name="Kim K.H."/>
            <person name="Pangilinan J."/>
            <person name="Lipzen A."/>
            <person name="Riley R."/>
            <person name="Grigoriev I.V."/>
            <person name="Spatafora J.W."/>
            <person name="Choi I.-G."/>
        </authorList>
    </citation>
    <scope>NUCLEOTIDE SEQUENCE [LARGE SCALE GENOMIC DNA]</scope>
    <source>
        <strain evidence="3 4">KUC8140</strain>
    </source>
</reference>
<feature type="compositionally biased region" description="Basic and acidic residues" evidence="1">
    <location>
        <begin position="394"/>
        <end position="404"/>
    </location>
</feature>
<keyword evidence="4" id="KW-1185">Reference proteome</keyword>
<evidence type="ECO:0000256" key="2">
    <source>
        <dbReference type="SAM" id="Phobius"/>
    </source>
</evidence>